<gene>
    <name evidence="2" type="ORF">JTJ23_08320</name>
</gene>
<sequence>MRKRRIGTAKFFTLLLLLYHTSAKSQGIKQLVAGGGVALIGVTLVPLLSGLLG</sequence>
<proteinExistence type="predicted"/>
<dbReference type="Pfam" id="PF12750">
    <property type="entry name" value="Maff2"/>
    <property type="match status" value="1"/>
</dbReference>
<keyword evidence="1" id="KW-1133">Transmembrane helix</keyword>
<protein>
    <recommendedName>
        <fullName evidence="4">Maff2 family</fullName>
    </recommendedName>
</protein>
<evidence type="ECO:0000313" key="2">
    <source>
        <dbReference type="EMBL" id="MBN2953591.1"/>
    </source>
</evidence>
<dbReference type="Proteomes" id="UP000737612">
    <property type="component" value="Unassembled WGS sequence"/>
</dbReference>
<evidence type="ECO:0000256" key="1">
    <source>
        <dbReference type="SAM" id="Phobius"/>
    </source>
</evidence>
<organism evidence="2 3">
    <name type="scientific">Fusicatenibacter saccharivorans</name>
    <dbReference type="NCBI Taxonomy" id="1150298"/>
    <lineage>
        <taxon>Bacteria</taxon>
        <taxon>Bacillati</taxon>
        <taxon>Bacillota</taxon>
        <taxon>Clostridia</taxon>
        <taxon>Lachnospirales</taxon>
        <taxon>Lachnospiraceae</taxon>
        <taxon>Fusicatenibacter</taxon>
    </lineage>
</organism>
<reference evidence="2" key="1">
    <citation type="submission" date="2021-02" db="EMBL/GenBank/DDBJ databases">
        <title>Metagenome-assembled genomes from human diarrheal sample B26.</title>
        <authorList>
            <person name="Ateba T.P."/>
            <person name="Alayande K.A."/>
            <person name="Mwanza M."/>
        </authorList>
    </citation>
    <scope>NUCLEOTIDE SEQUENCE</scope>
    <source>
        <strain evidence="2">06WH</strain>
    </source>
</reference>
<name>A0A938Z634_9FIRM</name>
<dbReference type="InterPro" id="IPR024272">
    <property type="entry name" value="MAFF-rel"/>
</dbReference>
<comment type="caution">
    <text evidence="2">The sequence shown here is derived from an EMBL/GenBank/DDBJ whole genome shotgun (WGS) entry which is preliminary data.</text>
</comment>
<accession>A0A938Z634</accession>
<dbReference type="EMBL" id="JAFHBD010000033">
    <property type="protein sequence ID" value="MBN2953591.1"/>
    <property type="molecule type" value="Genomic_DNA"/>
</dbReference>
<keyword evidence="1" id="KW-0812">Transmembrane</keyword>
<keyword evidence="1" id="KW-0472">Membrane</keyword>
<feature type="transmembrane region" description="Helical" evidence="1">
    <location>
        <begin position="33"/>
        <end position="52"/>
    </location>
</feature>
<dbReference type="AlphaFoldDB" id="A0A938Z634"/>
<evidence type="ECO:0008006" key="4">
    <source>
        <dbReference type="Google" id="ProtNLM"/>
    </source>
</evidence>
<evidence type="ECO:0000313" key="3">
    <source>
        <dbReference type="Proteomes" id="UP000737612"/>
    </source>
</evidence>